<organism evidence="1 2">
    <name type="scientific">Gossypium arboreum</name>
    <name type="common">Tree cotton</name>
    <name type="synonym">Gossypium nanking</name>
    <dbReference type="NCBI Taxonomy" id="29729"/>
    <lineage>
        <taxon>Eukaryota</taxon>
        <taxon>Viridiplantae</taxon>
        <taxon>Streptophyta</taxon>
        <taxon>Embryophyta</taxon>
        <taxon>Tracheophyta</taxon>
        <taxon>Spermatophyta</taxon>
        <taxon>Magnoliopsida</taxon>
        <taxon>eudicotyledons</taxon>
        <taxon>Gunneridae</taxon>
        <taxon>Pentapetalae</taxon>
        <taxon>rosids</taxon>
        <taxon>malvids</taxon>
        <taxon>Malvales</taxon>
        <taxon>Malvaceae</taxon>
        <taxon>Malvoideae</taxon>
        <taxon>Gossypium</taxon>
    </lineage>
</organism>
<evidence type="ECO:0000313" key="1">
    <source>
        <dbReference type="EMBL" id="KHG16817.1"/>
    </source>
</evidence>
<reference evidence="2" key="1">
    <citation type="submission" date="2014-09" db="EMBL/GenBank/DDBJ databases">
        <authorList>
            <person name="Mudge J."/>
            <person name="Ramaraj T."/>
            <person name="Lindquist I.E."/>
            <person name="Bharti A.K."/>
            <person name="Sundararajan A."/>
            <person name="Cameron C.T."/>
            <person name="Woodward J.E."/>
            <person name="May G.D."/>
            <person name="Brubaker C."/>
            <person name="Broadhvest J."/>
            <person name="Wilkins T.A."/>
        </authorList>
    </citation>
    <scope>NUCLEOTIDE SEQUENCE</scope>
    <source>
        <strain evidence="2">cv. AKA8401</strain>
    </source>
</reference>
<evidence type="ECO:0000313" key="2">
    <source>
        <dbReference type="Proteomes" id="UP000032142"/>
    </source>
</evidence>
<keyword evidence="2" id="KW-1185">Reference proteome</keyword>
<dbReference type="AlphaFoldDB" id="A0A0B0NW34"/>
<name>A0A0B0NW34_GOSAR</name>
<sequence>MIMSDHFILIPIWVAFLQAIASAAKAEGTS</sequence>
<accession>A0A0B0NW34</accession>
<gene>
    <name evidence="1" type="ORF">F383_23813</name>
</gene>
<dbReference type="EMBL" id="KN406991">
    <property type="protein sequence ID" value="KHG16817.1"/>
    <property type="molecule type" value="Genomic_DNA"/>
</dbReference>
<proteinExistence type="predicted"/>
<dbReference type="Proteomes" id="UP000032142">
    <property type="component" value="Unassembled WGS sequence"/>
</dbReference>
<protein>
    <submittedName>
        <fullName evidence="1">Uncharacterized protein</fullName>
    </submittedName>
</protein>